<dbReference type="GO" id="GO:0016616">
    <property type="term" value="F:oxidoreductase activity, acting on the CH-OH group of donors, NAD or NADP as acceptor"/>
    <property type="evidence" value="ECO:0007669"/>
    <property type="project" value="InterPro"/>
</dbReference>
<accession>A0A6J7JW86</accession>
<evidence type="ECO:0000256" key="1">
    <source>
        <dbReference type="ARBA" id="ARBA00009219"/>
    </source>
</evidence>
<dbReference type="SUPFAM" id="SSF51735">
    <property type="entry name" value="NAD(P)-binding Rossmann-fold domains"/>
    <property type="match status" value="1"/>
</dbReference>
<dbReference type="EMBL" id="CAFBOL010000002">
    <property type="protein sequence ID" value="CAB4971300.1"/>
    <property type="molecule type" value="Genomic_DNA"/>
</dbReference>
<dbReference type="InterPro" id="IPR050177">
    <property type="entry name" value="Lipid_A_modif_metabolic_enz"/>
</dbReference>
<evidence type="ECO:0000259" key="3">
    <source>
        <dbReference type="Pfam" id="PF01073"/>
    </source>
</evidence>
<evidence type="ECO:0000313" key="6">
    <source>
        <dbReference type="EMBL" id="CAB4834992.1"/>
    </source>
</evidence>
<dbReference type="PANTHER" id="PTHR43245">
    <property type="entry name" value="BIFUNCTIONAL POLYMYXIN RESISTANCE PROTEIN ARNA"/>
    <property type="match status" value="1"/>
</dbReference>
<dbReference type="EMBL" id="CAFBMT010000018">
    <property type="protein sequence ID" value="CAB4946899.1"/>
    <property type="molecule type" value="Genomic_DNA"/>
</dbReference>
<proteinExistence type="inferred from homology"/>
<dbReference type="Pfam" id="PF01073">
    <property type="entry name" value="3Beta_HSD"/>
    <property type="match status" value="1"/>
</dbReference>
<dbReference type="EMBL" id="CAESGF010000019">
    <property type="protein sequence ID" value="CAB4364818.1"/>
    <property type="molecule type" value="Genomic_DNA"/>
</dbReference>
<protein>
    <submittedName>
        <fullName evidence="7">Unannotated protein</fullName>
    </submittedName>
</protein>
<evidence type="ECO:0000313" key="5">
    <source>
        <dbReference type="EMBL" id="CAB4734843.1"/>
    </source>
</evidence>
<evidence type="ECO:0000313" key="7">
    <source>
        <dbReference type="EMBL" id="CAB4946899.1"/>
    </source>
</evidence>
<dbReference type="GO" id="GO:0006694">
    <property type="term" value="P:steroid biosynthetic process"/>
    <property type="evidence" value="ECO:0007669"/>
    <property type="project" value="InterPro"/>
</dbReference>
<dbReference type="EMBL" id="CAEZYF010000017">
    <property type="protein sequence ID" value="CAB4734843.1"/>
    <property type="molecule type" value="Genomic_DNA"/>
</dbReference>
<reference evidence="7" key="1">
    <citation type="submission" date="2020-05" db="EMBL/GenBank/DDBJ databases">
        <authorList>
            <person name="Chiriac C."/>
            <person name="Salcher M."/>
            <person name="Ghai R."/>
            <person name="Kavagutti S V."/>
        </authorList>
    </citation>
    <scope>NUCLEOTIDE SEQUENCE</scope>
</reference>
<gene>
    <name evidence="5" type="ORF">UFOPK2656_02437</name>
    <name evidence="6" type="ORF">UFOPK3099_02640</name>
    <name evidence="7" type="ORF">UFOPK3651_02581</name>
    <name evidence="8" type="ORF">UFOPK3931_00138</name>
    <name evidence="4" type="ORF">UFOPK4189_02578</name>
</gene>
<evidence type="ECO:0000256" key="2">
    <source>
        <dbReference type="ARBA" id="ARBA00023002"/>
    </source>
</evidence>
<evidence type="ECO:0000313" key="8">
    <source>
        <dbReference type="EMBL" id="CAB4971300.1"/>
    </source>
</evidence>
<organism evidence="7">
    <name type="scientific">freshwater metagenome</name>
    <dbReference type="NCBI Taxonomy" id="449393"/>
    <lineage>
        <taxon>unclassified sequences</taxon>
        <taxon>metagenomes</taxon>
        <taxon>ecological metagenomes</taxon>
    </lineage>
</organism>
<keyword evidence="2" id="KW-0560">Oxidoreductase</keyword>
<dbReference type="PANTHER" id="PTHR43245:SF51">
    <property type="entry name" value="SHORT CHAIN DEHYDROGENASE_REDUCTASE FAMILY 42E, MEMBER 2"/>
    <property type="match status" value="1"/>
</dbReference>
<name>A0A6J7JW86_9ZZZZ</name>
<dbReference type="InterPro" id="IPR002225">
    <property type="entry name" value="3Beta_OHSteriod_DH/Estase"/>
</dbReference>
<dbReference type="EMBL" id="CAFAAV010000281">
    <property type="protein sequence ID" value="CAB4834992.1"/>
    <property type="molecule type" value="Genomic_DNA"/>
</dbReference>
<sequence length="327" mass="34331">MKVLVTGAGSLLLGGVAATLAARGDDVVCLQRRMLALPEGVHQVQGDVRDADVVRAAAEGCDAILHGAARVGVLGTWDDFRSVNVDGTTNVLSAARANGIARVVHVSTPSVAHSGHSLVGVGADAAVIGRKGAFYAESKALAEQIALAANDDTLAVVAIRPHLVWGPGDTQLVGRIVERATAGRLLMVGDGSALVDTTYIDNAISAHVAALDGVRPDARCAGRAYVVANGEPRTVRELVEGICLAAGVPFAPRHVPVGVAMRVGAVVEKLWPRFRDGEPPITRFVAEQLSTAHWFDPRPMRDDLGWSPTVSLDEGFARLRDWFASAR</sequence>
<dbReference type="AlphaFoldDB" id="A0A6J7JW86"/>
<feature type="domain" description="3-beta hydroxysteroid dehydrogenase/isomerase" evidence="3">
    <location>
        <begin position="43"/>
        <end position="243"/>
    </location>
</feature>
<comment type="similarity">
    <text evidence="1">Belongs to the 3-beta-HSD family.</text>
</comment>
<dbReference type="Gene3D" id="3.40.50.720">
    <property type="entry name" value="NAD(P)-binding Rossmann-like Domain"/>
    <property type="match status" value="1"/>
</dbReference>
<evidence type="ECO:0000313" key="4">
    <source>
        <dbReference type="EMBL" id="CAB4364818.1"/>
    </source>
</evidence>
<dbReference type="InterPro" id="IPR036291">
    <property type="entry name" value="NAD(P)-bd_dom_sf"/>
</dbReference>